<accession>A0A811UNT7</accession>
<feature type="signal peptide" evidence="1">
    <location>
        <begin position="1"/>
        <end position="23"/>
    </location>
</feature>
<reference evidence="2" key="1">
    <citation type="submission" date="2020-11" db="EMBL/GenBank/DDBJ databases">
        <authorList>
            <person name="Whitehead M."/>
        </authorList>
    </citation>
    <scope>NUCLEOTIDE SEQUENCE</scope>
    <source>
        <strain evidence="2">EGII</strain>
    </source>
</reference>
<evidence type="ECO:0000313" key="3">
    <source>
        <dbReference type="Proteomes" id="UP000606786"/>
    </source>
</evidence>
<comment type="caution">
    <text evidence="2">The sequence shown here is derived from an EMBL/GenBank/DDBJ whole genome shotgun (WGS) entry which is preliminary data.</text>
</comment>
<keyword evidence="3" id="KW-1185">Reference proteome</keyword>
<gene>
    <name evidence="2" type="ORF">CCAP1982_LOCUS8009</name>
</gene>
<sequence length="93" mass="10551">MSALFKCLLGLFVVMCFVQFIEMARVPRDDSAAKDLAQKLGELGPSINKIFEQESARLKEALNNEDFKKLMESGTQQFNQFLESFKNIGEKKA</sequence>
<keyword evidence="1" id="KW-0732">Signal</keyword>
<dbReference type="Proteomes" id="UP000606786">
    <property type="component" value="Unassembled WGS sequence"/>
</dbReference>
<proteinExistence type="predicted"/>
<feature type="chain" id="PRO_5032583157" evidence="1">
    <location>
        <begin position="24"/>
        <end position="93"/>
    </location>
</feature>
<evidence type="ECO:0000256" key="1">
    <source>
        <dbReference type="SAM" id="SignalP"/>
    </source>
</evidence>
<dbReference type="AlphaFoldDB" id="A0A811UNT7"/>
<protein>
    <submittedName>
        <fullName evidence="2">(Mediterranean fruit fly) hypothetical protein</fullName>
    </submittedName>
</protein>
<name>A0A811UNT7_CERCA</name>
<evidence type="ECO:0000313" key="2">
    <source>
        <dbReference type="EMBL" id="CAD6999485.1"/>
    </source>
</evidence>
<dbReference type="EMBL" id="CAJHJT010000012">
    <property type="protein sequence ID" value="CAD6999485.1"/>
    <property type="molecule type" value="Genomic_DNA"/>
</dbReference>
<organism evidence="2 3">
    <name type="scientific">Ceratitis capitata</name>
    <name type="common">Mediterranean fruit fly</name>
    <name type="synonym">Tephritis capitata</name>
    <dbReference type="NCBI Taxonomy" id="7213"/>
    <lineage>
        <taxon>Eukaryota</taxon>
        <taxon>Metazoa</taxon>
        <taxon>Ecdysozoa</taxon>
        <taxon>Arthropoda</taxon>
        <taxon>Hexapoda</taxon>
        <taxon>Insecta</taxon>
        <taxon>Pterygota</taxon>
        <taxon>Neoptera</taxon>
        <taxon>Endopterygota</taxon>
        <taxon>Diptera</taxon>
        <taxon>Brachycera</taxon>
        <taxon>Muscomorpha</taxon>
        <taxon>Tephritoidea</taxon>
        <taxon>Tephritidae</taxon>
        <taxon>Ceratitis</taxon>
        <taxon>Ceratitis</taxon>
    </lineage>
</organism>